<dbReference type="InterPro" id="IPR002782">
    <property type="entry name" value="Mut7-C_RNAse_dom"/>
</dbReference>
<protein>
    <submittedName>
        <fullName evidence="2">Mut7-C RNAse domain-containing protein</fullName>
    </submittedName>
</protein>
<comment type="caution">
    <text evidence="2">The sequence shown here is derived from an EMBL/GenBank/DDBJ whole genome shotgun (WGS) entry which is preliminary data.</text>
</comment>
<dbReference type="Proteomes" id="UP000769766">
    <property type="component" value="Unassembled WGS sequence"/>
</dbReference>
<dbReference type="EMBL" id="JACPRF010000111">
    <property type="protein sequence ID" value="MBI2875951.1"/>
    <property type="molecule type" value="Genomic_DNA"/>
</dbReference>
<dbReference type="PANTHER" id="PTHR39081:SF1">
    <property type="entry name" value="MUT7-C RNASE DOMAIN-CONTAINING PROTEIN"/>
    <property type="match status" value="1"/>
</dbReference>
<sequence length="153" mass="18164">MRFLTDPPLGKLARWLRVLGYDTLYYRQMDPRSMMARARKEDRVILTRATSLKKRLDATALPHLFVRSDHLGEQLREVIQAFSLPAQPGPFSLCLVCNERLHQVAKEDVEGQVPDFVYETQPHFVRCPRCRRVYWPGTHRQRMEEKIRTWLEE</sequence>
<feature type="domain" description="Mut7-C RNAse" evidence="1">
    <location>
        <begin position="1"/>
        <end position="146"/>
    </location>
</feature>
<dbReference type="Pfam" id="PF01927">
    <property type="entry name" value="Mut7-C"/>
    <property type="match status" value="1"/>
</dbReference>
<evidence type="ECO:0000313" key="2">
    <source>
        <dbReference type="EMBL" id="MBI2875951.1"/>
    </source>
</evidence>
<proteinExistence type="predicted"/>
<name>A0A932CM43_UNCTE</name>
<dbReference type="SUPFAM" id="SSF57802">
    <property type="entry name" value="Rubredoxin-like"/>
    <property type="match status" value="1"/>
</dbReference>
<dbReference type="PANTHER" id="PTHR39081">
    <property type="entry name" value="MUT7-C DOMAIN-CONTAINING PROTEIN"/>
    <property type="match status" value="1"/>
</dbReference>
<organism evidence="2 3">
    <name type="scientific">Tectimicrobiota bacterium</name>
    <dbReference type="NCBI Taxonomy" id="2528274"/>
    <lineage>
        <taxon>Bacteria</taxon>
        <taxon>Pseudomonadati</taxon>
        <taxon>Nitrospinota/Tectimicrobiota group</taxon>
        <taxon>Candidatus Tectimicrobiota</taxon>
    </lineage>
</organism>
<evidence type="ECO:0000259" key="1">
    <source>
        <dbReference type="Pfam" id="PF01927"/>
    </source>
</evidence>
<reference evidence="2" key="1">
    <citation type="submission" date="2020-07" db="EMBL/GenBank/DDBJ databases">
        <title>Huge and variable diversity of episymbiotic CPR bacteria and DPANN archaea in groundwater ecosystems.</title>
        <authorList>
            <person name="He C.Y."/>
            <person name="Keren R."/>
            <person name="Whittaker M."/>
            <person name="Farag I.F."/>
            <person name="Doudna J."/>
            <person name="Cate J.H.D."/>
            <person name="Banfield J.F."/>
        </authorList>
    </citation>
    <scope>NUCLEOTIDE SEQUENCE</scope>
    <source>
        <strain evidence="2">NC_groundwater_672_Ag_B-0.1um_62_36</strain>
    </source>
</reference>
<evidence type="ECO:0000313" key="3">
    <source>
        <dbReference type="Proteomes" id="UP000769766"/>
    </source>
</evidence>
<gene>
    <name evidence="2" type="ORF">HYY20_03635</name>
</gene>
<dbReference type="AlphaFoldDB" id="A0A932CM43"/>
<accession>A0A932CM43</accession>